<organism evidence="2 3">
    <name type="scientific">Hymenobacter jeongseonensis</name>
    <dbReference type="NCBI Taxonomy" id="2791027"/>
    <lineage>
        <taxon>Bacteria</taxon>
        <taxon>Pseudomonadati</taxon>
        <taxon>Bacteroidota</taxon>
        <taxon>Cytophagia</taxon>
        <taxon>Cytophagales</taxon>
        <taxon>Hymenobacteraceae</taxon>
        <taxon>Hymenobacter</taxon>
    </lineage>
</organism>
<accession>A0ABS0IGH5</accession>
<keyword evidence="3" id="KW-1185">Reference proteome</keyword>
<feature type="transmembrane region" description="Helical" evidence="1">
    <location>
        <begin position="13"/>
        <end position="34"/>
    </location>
</feature>
<evidence type="ECO:0000313" key="2">
    <source>
        <dbReference type="EMBL" id="MBF9237464.1"/>
    </source>
</evidence>
<keyword evidence="1" id="KW-1133">Transmembrane helix</keyword>
<sequence length="240" mass="27770">MPVGTLPIEYVPIIGYSLTFVSSLVVGVVMGIMLQKRKETHELRLKEMDIQQRRDEMSYADLKEFRNRKALAGEDLIKEYTLFIQELEARKKFYQHQLEQGGDPETYSRKSTQYEAHMNKLNNRLAQSEGGLLGKYFVYFADAENENAGQQFQDGLEERDDTIRHRLDDILDSTHNMYQALLEGMVYTPEAHTGFRAIATDMANEKKALLNELIAIMDSRLETIRGLIFHIREDISGKKR</sequence>
<proteinExistence type="predicted"/>
<dbReference type="RefSeq" id="WP_196281836.1">
    <property type="nucleotide sequence ID" value="NZ_JADQDQ010000003.1"/>
</dbReference>
<evidence type="ECO:0008006" key="4">
    <source>
        <dbReference type="Google" id="ProtNLM"/>
    </source>
</evidence>
<comment type="caution">
    <text evidence="2">The sequence shown here is derived from an EMBL/GenBank/DDBJ whole genome shotgun (WGS) entry which is preliminary data.</text>
</comment>
<evidence type="ECO:0000313" key="3">
    <source>
        <dbReference type="Proteomes" id="UP000597617"/>
    </source>
</evidence>
<keyword evidence="1" id="KW-0472">Membrane</keyword>
<keyword evidence="1" id="KW-0812">Transmembrane</keyword>
<dbReference type="EMBL" id="JADQDQ010000003">
    <property type="protein sequence ID" value="MBF9237464.1"/>
    <property type="molecule type" value="Genomic_DNA"/>
</dbReference>
<protein>
    <recommendedName>
        <fullName evidence="4">DUF4041 domain-containing protein</fullName>
    </recommendedName>
</protein>
<gene>
    <name evidence="2" type="ORF">I2I05_08640</name>
</gene>
<evidence type="ECO:0000256" key="1">
    <source>
        <dbReference type="SAM" id="Phobius"/>
    </source>
</evidence>
<name>A0ABS0IGH5_9BACT</name>
<dbReference type="Proteomes" id="UP000597617">
    <property type="component" value="Unassembled WGS sequence"/>
</dbReference>
<reference evidence="2 3" key="1">
    <citation type="submission" date="2020-11" db="EMBL/GenBank/DDBJ databases">
        <authorList>
            <person name="Kim M.K."/>
        </authorList>
    </citation>
    <scope>NUCLEOTIDE SEQUENCE [LARGE SCALE GENOMIC DNA]</scope>
    <source>
        <strain evidence="2 3">BT683</strain>
    </source>
</reference>